<dbReference type="AlphaFoldDB" id="A0A0C1H6Q8"/>
<dbReference type="EMBL" id="JSAN01000036">
    <property type="protein sequence ID" value="KIC73134.1"/>
    <property type="molecule type" value="Genomic_DNA"/>
</dbReference>
<dbReference type="Proteomes" id="UP000031465">
    <property type="component" value="Unassembled WGS sequence"/>
</dbReference>
<proteinExistence type="predicted"/>
<dbReference type="PATRIC" id="fig|362787.3.peg.602"/>
<sequence length="124" mass="14301">SGGKKVDGMKAIYNMRRAAATANPTYQAIWNQRFKTDPNNYALESPKNYVLVSPNNFKFIGYKALQNDSDTYYQEEGAYYRSLNFPKEIIEPNTIVYVSNKEQFKKNHANARFFDAPWGPVLMV</sequence>
<reference evidence="1 2" key="1">
    <citation type="journal article" date="2014" name="Mol. Biol. Evol.">
        <title>Massive expansion of Ubiquitination-related gene families within the Chlamydiae.</title>
        <authorList>
            <person name="Domman D."/>
            <person name="Collingro A."/>
            <person name="Lagkouvardos I."/>
            <person name="Gehre L."/>
            <person name="Weinmaier T."/>
            <person name="Rattei T."/>
            <person name="Subtil A."/>
            <person name="Horn M."/>
        </authorList>
    </citation>
    <scope>NUCLEOTIDE SEQUENCE [LARGE SCALE GENOMIC DNA]</scope>
    <source>
        <strain evidence="1 2">EI2</strain>
    </source>
</reference>
<gene>
    <name evidence="1" type="ORF">DB44_BN00040</name>
</gene>
<evidence type="ECO:0000313" key="1">
    <source>
        <dbReference type="EMBL" id="KIC73134.1"/>
    </source>
</evidence>
<evidence type="ECO:0000313" key="2">
    <source>
        <dbReference type="Proteomes" id="UP000031465"/>
    </source>
</evidence>
<comment type="caution">
    <text evidence="1">The sequence shown here is derived from an EMBL/GenBank/DDBJ whole genome shotgun (WGS) entry which is preliminary data.</text>
</comment>
<accession>A0A0C1H6Q8</accession>
<name>A0A0C1H6Q8_9BACT</name>
<feature type="non-terminal residue" evidence="1">
    <location>
        <position position="1"/>
    </location>
</feature>
<protein>
    <submittedName>
        <fullName evidence="1">Uncharacterized protein</fullName>
    </submittedName>
</protein>
<organism evidence="1 2">
    <name type="scientific">Candidatus Protochlamydia amoebophila</name>
    <dbReference type="NCBI Taxonomy" id="362787"/>
    <lineage>
        <taxon>Bacteria</taxon>
        <taxon>Pseudomonadati</taxon>
        <taxon>Chlamydiota</taxon>
        <taxon>Chlamydiia</taxon>
        <taxon>Parachlamydiales</taxon>
        <taxon>Parachlamydiaceae</taxon>
        <taxon>Candidatus Protochlamydia</taxon>
    </lineage>
</organism>
<dbReference type="RefSeq" id="WP_039357023.1">
    <property type="nucleotide sequence ID" value="NZ_JSAN01000036.1"/>
</dbReference>